<comment type="caution">
    <text evidence="8">The sequence shown here is derived from an EMBL/GenBank/DDBJ whole genome shotgun (WGS) entry which is preliminary data.</text>
</comment>
<dbReference type="EMBL" id="JBBNAE010000004">
    <property type="protein sequence ID" value="KAK9130354.1"/>
    <property type="molecule type" value="Genomic_DNA"/>
</dbReference>
<proteinExistence type="inferred from homology"/>
<dbReference type="GO" id="GO:0005737">
    <property type="term" value="C:cytoplasm"/>
    <property type="evidence" value="ECO:0007669"/>
    <property type="project" value="UniProtKB-SubCell"/>
</dbReference>
<dbReference type="GO" id="GO:0003723">
    <property type="term" value="F:RNA binding"/>
    <property type="evidence" value="ECO:0007669"/>
    <property type="project" value="UniProtKB-UniRule"/>
</dbReference>
<comment type="function">
    <text evidence="6">Plays a role in the recruitment of the exosome to pre-rRNA to mediate the 3'-5' end processing of the 5.8S rRNA.</text>
</comment>
<organism evidence="8 9">
    <name type="scientific">Stephania japonica</name>
    <dbReference type="NCBI Taxonomy" id="461633"/>
    <lineage>
        <taxon>Eukaryota</taxon>
        <taxon>Viridiplantae</taxon>
        <taxon>Streptophyta</taxon>
        <taxon>Embryophyta</taxon>
        <taxon>Tracheophyta</taxon>
        <taxon>Spermatophyta</taxon>
        <taxon>Magnoliopsida</taxon>
        <taxon>Ranunculales</taxon>
        <taxon>Menispermaceae</taxon>
        <taxon>Menispermoideae</taxon>
        <taxon>Cissampelideae</taxon>
        <taxon>Stephania</taxon>
    </lineage>
</organism>
<dbReference type="PANTHER" id="PTHR15341">
    <property type="entry name" value="SUN-COR STEROID HORMONE RECEPTOR CO-REPRESSOR"/>
    <property type="match status" value="1"/>
</dbReference>
<feature type="compositionally biased region" description="Basic and acidic residues" evidence="7">
    <location>
        <begin position="198"/>
        <end position="212"/>
    </location>
</feature>
<feature type="compositionally biased region" description="Basic and acidic residues" evidence="7">
    <location>
        <begin position="152"/>
        <end position="170"/>
    </location>
</feature>
<name>A0AAP0JAD6_9MAGN</name>
<keyword evidence="6" id="KW-0963">Cytoplasm</keyword>
<comment type="similarity">
    <text evidence="2 6">Belongs to the C1D family.</text>
</comment>
<keyword evidence="9" id="KW-1185">Reference proteome</keyword>
<reference evidence="8 9" key="1">
    <citation type="submission" date="2024-01" db="EMBL/GenBank/DDBJ databases">
        <title>Genome assemblies of Stephania.</title>
        <authorList>
            <person name="Yang L."/>
        </authorList>
    </citation>
    <scope>NUCLEOTIDE SEQUENCE [LARGE SCALE GENOMIC DNA]</scope>
    <source>
        <strain evidence="8">QJT</strain>
        <tissue evidence="8">Leaf</tissue>
    </source>
</reference>
<dbReference type="Proteomes" id="UP001417504">
    <property type="component" value="Unassembled WGS sequence"/>
</dbReference>
<evidence type="ECO:0000256" key="6">
    <source>
        <dbReference type="RuleBase" id="RU368003"/>
    </source>
</evidence>
<keyword evidence="3 6" id="KW-0698">rRNA processing</keyword>
<accession>A0AAP0JAD6</accession>
<protein>
    <recommendedName>
        <fullName evidence="6">Nuclear nucleic acid-binding protein C1D</fullName>
    </recommendedName>
</protein>
<keyword evidence="4 6" id="KW-0694">RNA-binding</keyword>
<evidence type="ECO:0000256" key="4">
    <source>
        <dbReference type="ARBA" id="ARBA00022884"/>
    </source>
</evidence>
<evidence type="ECO:0000313" key="8">
    <source>
        <dbReference type="EMBL" id="KAK9130354.1"/>
    </source>
</evidence>
<gene>
    <name evidence="8" type="ORF">Sjap_010841</name>
</gene>
<sequence length="212" mass="23908">MGRRENEDSPIPEAATVAVNATLANIDNVRFQLNKFMSISDADVLAQMGPLERAKLFLVLARTVSTLVALKLRCSGICPFDHPVQKELERLKLYQKKLDQCIGLSKEPLRPSVALNHQAATRFIEHSLHDLTAEQKQNMSISRGDAVKSRFVEHKDTQNRQKRQSNEKQSVEAANEEFLQKVARDIFGPSRTSSNVKDPLRLKTTAVDEKME</sequence>
<dbReference type="AlphaFoldDB" id="A0AAP0JAD6"/>
<keyword evidence="5 6" id="KW-0539">Nucleus</keyword>
<dbReference type="InterPro" id="IPR011082">
    <property type="entry name" value="Exosome-assoc_fac/DNA_repair"/>
</dbReference>
<evidence type="ECO:0000256" key="1">
    <source>
        <dbReference type="ARBA" id="ARBA00004123"/>
    </source>
</evidence>
<comment type="subcellular location">
    <subcellularLocation>
        <location evidence="6">Cytoplasm</location>
    </subcellularLocation>
    <subcellularLocation>
        <location evidence="6">Nucleus</location>
        <location evidence="6">Nucleolus</location>
    </subcellularLocation>
    <subcellularLocation>
        <location evidence="1 6">Nucleus</location>
    </subcellularLocation>
</comment>
<comment type="subunit">
    <text evidence="6">Monomer and homodimer.</text>
</comment>
<keyword evidence="6" id="KW-0238">DNA-binding</keyword>
<dbReference type="GO" id="GO:0000460">
    <property type="term" value="P:maturation of 5.8S rRNA"/>
    <property type="evidence" value="ECO:0007669"/>
    <property type="project" value="TreeGrafter"/>
</dbReference>
<dbReference type="InterPro" id="IPR007146">
    <property type="entry name" value="Sas10/Utp3/C1D"/>
</dbReference>
<evidence type="ECO:0000256" key="7">
    <source>
        <dbReference type="SAM" id="MobiDB-lite"/>
    </source>
</evidence>
<dbReference type="PANTHER" id="PTHR15341:SF3">
    <property type="entry name" value="NUCLEAR NUCLEIC ACID-BINDING PROTEIN C1D"/>
    <property type="match status" value="1"/>
</dbReference>
<feature type="region of interest" description="Disordered" evidence="7">
    <location>
        <begin position="188"/>
        <end position="212"/>
    </location>
</feature>
<dbReference type="GO" id="GO:0005730">
    <property type="term" value="C:nucleolus"/>
    <property type="evidence" value="ECO:0007669"/>
    <property type="project" value="UniProtKB-SubCell"/>
</dbReference>
<dbReference type="GO" id="GO:0000178">
    <property type="term" value="C:exosome (RNase complex)"/>
    <property type="evidence" value="ECO:0007669"/>
    <property type="project" value="TreeGrafter"/>
</dbReference>
<feature type="region of interest" description="Disordered" evidence="7">
    <location>
        <begin position="152"/>
        <end position="175"/>
    </location>
</feature>
<evidence type="ECO:0000256" key="3">
    <source>
        <dbReference type="ARBA" id="ARBA00022552"/>
    </source>
</evidence>
<dbReference type="GO" id="GO:0003677">
    <property type="term" value="F:DNA binding"/>
    <property type="evidence" value="ECO:0007669"/>
    <property type="project" value="UniProtKB-KW"/>
</dbReference>
<dbReference type="Pfam" id="PF04000">
    <property type="entry name" value="Sas10_Utp3"/>
    <property type="match status" value="1"/>
</dbReference>
<evidence type="ECO:0000256" key="2">
    <source>
        <dbReference type="ARBA" id="ARBA00009154"/>
    </source>
</evidence>
<dbReference type="GO" id="GO:0010468">
    <property type="term" value="P:regulation of gene expression"/>
    <property type="evidence" value="ECO:0007669"/>
    <property type="project" value="TreeGrafter"/>
</dbReference>
<evidence type="ECO:0000256" key="5">
    <source>
        <dbReference type="ARBA" id="ARBA00023242"/>
    </source>
</evidence>
<evidence type="ECO:0000313" key="9">
    <source>
        <dbReference type="Proteomes" id="UP001417504"/>
    </source>
</evidence>